<evidence type="ECO:0000259" key="13">
    <source>
        <dbReference type="Pfam" id="PF01435"/>
    </source>
</evidence>
<sequence>MIMNHRLVHENETALFIICAVISSLIYVSLIFSVIGIFYIILGVVISVIFHGLAVAGIRSSGVKLSAQQFPVVYEKVQELCVHMEIAKVPDVFIVQSGGILNAFATRFMGRNFVVLYSDIFELVEQGSDEELSFVVAHELAHIQRNHIRKHVWIWPALWIPFLGNAYSRCCEYTCDRIATAYTGNAAAAVRALTVLAVGKQLFARVNIGEYVEQSRNERGFFVAWYEWLSTHPPLPKRINEIWRFHAYPQLLGYETSRFETEDRTAAL</sequence>
<keyword evidence="15" id="KW-1185">Reference proteome</keyword>
<dbReference type="Pfam" id="PF01435">
    <property type="entry name" value="Peptidase_M48"/>
    <property type="match status" value="2"/>
</dbReference>
<dbReference type="InterPro" id="IPR050083">
    <property type="entry name" value="HtpX_protease"/>
</dbReference>
<evidence type="ECO:0000313" key="14">
    <source>
        <dbReference type="EMBL" id="UQZ84799.1"/>
    </source>
</evidence>
<evidence type="ECO:0000256" key="3">
    <source>
        <dbReference type="ARBA" id="ARBA00022670"/>
    </source>
</evidence>
<evidence type="ECO:0000256" key="7">
    <source>
        <dbReference type="ARBA" id="ARBA00022833"/>
    </source>
</evidence>
<reference evidence="14" key="1">
    <citation type="submission" date="2018-02" db="EMBL/GenBank/DDBJ databases">
        <authorList>
            <person name="Kim S.-K."/>
            <person name="Jung H.-I."/>
            <person name="Lee S.-W."/>
        </authorList>
    </citation>
    <scope>NUCLEOTIDE SEQUENCE</scope>
    <source>
        <strain evidence="14">SK3146</strain>
    </source>
</reference>
<keyword evidence="10 12" id="KW-0472">Membrane</keyword>
<feature type="domain" description="Peptidase M48" evidence="13">
    <location>
        <begin position="69"/>
        <end position="153"/>
    </location>
</feature>
<keyword evidence="2" id="KW-1003">Cell membrane</keyword>
<dbReference type="InterPro" id="IPR001915">
    <property type="entry name" value="Peptidase_M48"/>
</dbReference>
<keyword evidence="6 11" id="KW-0378">Hydrolase</keyword>
<evidence type="ECO:0000256" key="12">
    <source>
        <dbReference type="SAM" id="Phobius"/>
    </source>
</evidence>
<evidence type="ECO:0000256" key="5">
    <source>
        <dbReference type="ARBA" id="ARBA00022723"/>
    </source>
</evidence>
<name>A0ABY4RST0_9BACL</name>
<keyword evidence="9 11" id="KW-0482">Metalloprotease</keyword>
<evidence type="ECO:0000256" key="6">
    <source>
        <dbReference type="ARBA" id="ARBA00022801"/>
    </source>
</evidence>
<dbReference type="PANTHER" id="PTHR43221">
    <property type="entry name" value="PROTEASE HTPX"/>
    <property type="match status" value="1"/>
</dbReference>
<dbReference type="EMBL" id="CP027059">
    <property type="protein sequence ID" value="UQZ84799.1"/>
    <property type="molecule type" value="Genomic_DNA"/>
</dbReference>
<evidence type="ECO:0000256" key="10">
    <source>
        <dbReference type="ARBA" id="ARBA00023136"/>
    </source>
</evidence>
<keyword evidence="7 11" id="KW-0862">Zinc</keyword>
<dbReference type="Proteomes" id="UP001057134">
    <property type="component" value="Chromosome"/>
</dbReference>
<comment type="cofactor">
    <cofactor evidence="11">
        <name>Zn(2+)</name>
        <dbReference type="ChEBI" id="CHEBI:29105"/>
    </cofactor>
    <text evidence="11">Binds 1 zinc ion per subunit.</text>
</comment>
<gene>
    <name evidence="14" type="ORF">SK3146_04054</name>
</gene>
<keyword evidence="5" id="KW-0479">Metal-binding</keyword>
<comment type="similarity">
    <text evidence="11">Belongs to the peptidase M48 family.</text>
</comment>
<feature type="transmembrane region" description="Helical" evidence="12">
    <location>
        <begin position="12"/>
        <end position="31"/>
    </location>
</feature>
<organism evidence="14 15">
    <name type="scientific">Paenibacillus konkukensis</name>
    <dbReference type="NCBI Taxonomy" id="2020716"/>
    <lineage>
        <taxon>Bacteria</taxon>
        <taxon>Bacillati</taxon>
        <taxon>Bacillota</taxon>
        <taxon>Bacilli</taxon>
        <taxon>Bacillales</taxon>
        <taxon>Paenibacillaceae</taxon>
        <taxon>Paenibacillus</taxon>
    </lineage>
</organism>
<keyword evidence="3 11" id="KW-0645">Protease</keyword>
<evidence type="ECO:0000256" key="11">
    <source>
        <dbReference type="RuleBase" id="RU003983"/>
    </source>
</evidence>
<keyword evidence="14" id="KW-0346">Stress response</keyword>
<evidence type="ECO:0000256" key="8">
    <source>
        <dbReference type="ARBA" id="ARBA00022989"/>
    </source>
</evidence>
<dbReference type="Gene3D" id="3.30.2010.10">
    <property type="entry name" value="Metalloproteases ('zincins'), catalytic domain"/>
    <property type="match status" value="1"/>
</dbReference>
<keyword evidence="8 12" id="KW-1133">Transmembrane helix</keyword>
<reference evidence="14" key="2">
    <citation type="journal article" date="2021" name="J Anim Sci Technol">
        <title>Complete genome sequence of Paenibacillus konkukensis sp. nov. SK3146 as a potential probiotic strain.</title>
        <authorList>
            <person name="Jung H.I."/>
            <person name="Park S."/>
            <person name="Niu K.M."/>
            <person name="Lee S.W."/>
            <person name="Kothari D."/>
            <person name="Yi K.J."/>
            <person name="Kim S.K."/>
        </authorList>
    </citation>
    <scope>NUCLEOTIDE SEQUENCE</scope>
    <source>
        <strain evidence="14">SK3146</strain>
    </source>
</reference>
<proteinExistence type="inferred from homology"/>
<accession>A0ABY4RST0</accession>
<comment type="subcellular location">
    <subcellularLocation>
        <location evidence="1">Cell membrane</location>
        <topology evidence="1">Multi-pass membrane protein</topology>
    </subcellularLocation>
</comment>
<evidence type="ECO:0000313" key="15">
    <source>
        <dbReference type="Proteomes" id="UP001057134"/>
    </source>
</evidence>
<evidence type="ECO:0000256" key="1">
    <source>
        <dbReference type="ARBA" id="ARBA00004651"/>
    </source>
</evidence>
<feature type="domain" description="Peptidase M48" evidence="13">
    <location>
        <begin position="160"/>
        <end position="242"/>
    </location>
</feature>
<keyword evidence="4 12" id="KW-0812">Transmembrane</keyword>
<evidence type="ECO:0000256" key="9">
    <source>
        <dbReference type="ARBA" id="ARBA00023049"/>
    </source>
</evidence>
<protein>
    <submittedName>
        <fullName evidence="14">Heat shock protein HtpX</fullName>
    </submittedName>
</protein>
<dbReference type="PANTHER" id="PTHR43221:SF1">
    <property type="entry name" value="PROTEASE HTPX"/>
    <property type="match status" value="1"/>
</dbReference>
<evidence type="ECO:0000256" key="4">
    <source>
        <dbReference type="ARBA" id="ARBA00022692"/>
    </source>
</evidence>
<feature type="transmembrane region" description="Helical" evidence="12">
    <location>
        <begin position="37"/>
        <end position="58"/>
    </location>
</feature>
<evidence type="ECO:0000256" key="2">
    <source>
        <dbReference type="ARBA" id="ARBA00022475"/>
    </source>
</evidence>
<dbReference type="CDD" id="cd07325">
    <property type="entry name" value="M48_Ste24p_like"/>
    <property type="match status" value="1"/>
</dbReference>